<dbReference type="AlphaFoldDB" id="A0A0F9N3Y7"/>
<reference evidence="1" key="1">
    <citation type="journal article" date="2015" name="Nature">
        <title>Complex archaea that bridge the gap between prokaryotes and eukaryotes.</title>
        <authorList>
            <person name="Spang A."/>
            <person name="Saw J.H."/>
            <person name="Jorgensen S.L."/>
            <person name="Zaremba-Niedzwiedzka K."/>
            <person name="Martijn J."/>
            <person name="Lind A.E."/>
            <person name="van Eijk R."/>
            <person name="Schleper C."/>
            <person name="Guy L."/>
            <person name="Ettema T.J."/>
        </authorList>
    </citation>
    <scope>NUCLEOTIDE SEQUENCE</scope>
</reference>
<evidence type="ECO:0000313" key="1">
    <source>
        <dbReference type="EMBL" id="KKN14265.1"/>
    </source>
</evidence>
<accession>A0A0F9N3Y7</accession>
<organism evidence="1">
    <name type="scientific">marine sediment metagenome</name>
    <dbReference type="NCBI Taxonomy" id="412755"/>
    <lineage>
        <taxon>unclassified sequences</taxon>
        <taxon>metagenomes</taxon>
        <taxon>ecological metagenomes</taxon>
    </lineage>
</organism>
<comment type="caution">
    <text evidence="1">The sequence shown here is derived from an EMBL/GenBank/DDBJ whole genome shotgun (WGS) entry which is preliminary data.</text>
</comment>
<dbReference type="EMBL" id="LAZR01003835">
    <property type="protein sequence ID" value="KKN14265.1"/>
    <property type="molecule type" value="Genomic_DNA"/>
</dbReference>
<proteinExistence type="predicted"/>
<gene>
    <name evidence="1" type="ORF">LCGC14_0997760</name>
</gene>
<protein>
    <submittedName>
        <fullName evidence="1">Uncharacterized protein</fullName>
    </submittedName>
</protein>
<name>A0A0F9N3Y7_9ZZZZ</name>
<sequence length="148" mass="14985">MAWWDKIGNGRLVTRAAVTLASATTNIFDVTGGRIILTKIVGSITVIVGGAANVSLQADPTVATSTTAPLCADLDINGYDVGDLLGITGVPTDAMVPPIAGGAIVAPTMQMIIQTGTIEFVCDAAPGGAVLWTVWYQPLDNGASVAAS</sequence>